<evidence type="ECO:0000256" key="15">
    <source>
        <dbReference type="RuleBase" id="RU003848"/>
    </source>
</evidence>
<dbReference type="NCBIfam" id="TIGR01144">
    <property type="entry name" value="ATP_synt_b"/>
    <property type="match status" value="1"/>
</dbReference>
<evidence type="ECO:0000256" key="10">
    <source>
        <dbReference type="ARBA" id="ARBA00023136"/>
    </source>
</evidence>
<keyword evidence="11 14" id="KW-0066">ATP synthesis</keyword>
<evidence type="ECO:0000313" key="18">
    <source>
        <dbReference type="Proteomes" id="UP000198976"/>
    </source>
</evidence>
<keyword evidence="10 14" id="KW-0472">Membrane</keyword>
<evidence type="ECO:0000256" key="6">
    <source>
        <dbReference type="ARBA" id="ARBA00022692"/>
    </source>
</evidence>
<feature type="transmembrane region" description="Helical" evidence="14">
    <location>
        <begin position="27"/>
        <end position="46"/>
    </location>
</feature>
<comment type="subcellular location">
    <subcellularLocation>
        <location evidence="1 14">Cell membrane</location>
        <topology evidence="1 14">Single-pass membrane protein</topology>
    </subcellularLocation>
</comment>
<evidence type="ECO:0000256" key="4">
    <source>
        <dbReference type="ARBA" id="ARBA00022475"/>
    </source>
</evidence>
<sequence>MIFMLPMQEAGDAAAGTSVLVPPVAEVFLSAIILLGIWLVIGKFALPRIYAMMDEREERIEAGLHAAEQAREDRALAEREREEALAQANVEAHSIREQANADAKRIRSQARESAQEEAARIQENAQRQIQAERQSAVVSLRSDIGELATQLAERIVSEQLRDQDLSHRVMDRFLDDLDDMSLSTAASTSAQPQGTNA</sequence>
<keyword evidence="9 14" id="KW-0406">Ion transport</keyword>
<keyword evidence="18" id="KW-1185">Reference proteome</keyword>
<dbReference type="PANTHER" id="PTHR33445:SF1">
    <property type="entry name" value="ATP SYNTHASE SUBUNIT B"/>
    <property type="match status" value="1"/>
</dbReference>
<accession>A0ABY0V893</accession>
<evidence type="ECO:0000256" key="8">
    <source>
        <dbReference type="ARBA" id="ARBA00022989"/>
    </source>
</evidence>
<dbReference type="CDD" id="cd06503">
    <property type="entry name" value="ATP-synt_Fo_b"/>
    <property type="match status" value="1"/>
</dbReference>
<dbReference type="NCBIfam" id="NF004412">
    <property type="entry name" value="PRK05759.1-3"/>
    <property type="match status" value="1"/>
</dbReference>
<comment type="subunit">
    <text evidence="13 14">F-type ATPases have 2 components, F(1) - the catalytic core - and F(0) - the membrane proton channel. F(1) has five subunits: alpha(3), beta(3), gamma(1), delta(1), epsilon(1). F(0) has three main subunits: a(1), b(2) and c(10-14). The alpha and beta chains form an alternating ring which encloses part of the gamma chain. F(1) is attached to F(0) by a central stalk formed by the gamma and epsilon chains, while a peripheral stalk is formed by the delta and b chains.</text>
</comment>
<reference evidence="17 18" key="1">
    <citation type="submission" date="2016-10" db="EMBL/GenBank/DDBJ databases">
        <authorList>
            <person name="Varghese N."/>
            <person name="Submissions S."/>
        </authorList>
    </citation>
    <scope>NUCLEOTIDE SEQUENCE [LARGE SCALE GENOMIC DNA]</scope>
    <source>
        <strain evidence="17 18">DSM 9169</strain>
    </source>
</reference>
<keyword evidence="8 14" id="KW-1133">Transmembrane helix</keyword>
<dbReference type="Pfam" id="PF00430">
    <property type="entry name" value="ATP-synt_B"/>
    <property type="match status" value="1"/>
</dbReference>
<evidence type="ECO:0000256" key="12">
    <source>
        <dbReference type="ARBA" id="ARBA00025198"/>
    </source>
</evidence>
<keyword evidence="7 14" id="KW-0375">Hydrogen ion transport</keyword>
<dbReference type="InterPro" id="IPR002146">
    <property type="entry name" value="ATP_synth_b/b'su_bac/chlpt"/>
</dbReference>
<dbReference type="Proteomes" id="UP000198976">
    <property type="component" value="Chromosome I"/>
</dbReference>
<evidence type="ECO:0000256" key="16">
    <source>
        <dbReference type="SAM" id="MobiDB-lite"/>
    </source>
</evidence>
<comment type="function">
    <text evidence="14">Component of the F(0) channel, it forms part of the peripheral stalk, linking F(1) to F(0).</text>
</comment>
<comment type="function">
    <text evidence="12 14">F(1)F(0) ATP synthase produces ATP from ADP in the presence of a proton or sodium gradient. F-type ATPases consist of two structural domains, F(1) containing the extramembraneous catalytic core and F(0) containing the membrane proton channel, linked together by a central stalk and a peripheral stalk. During catalysis, ATP synthesis in the catalytic domain of F(1) is coupled via a rotary mechanism of the central stalk subunits to proton translocation.</text>
</comment>
<evidence type="ECO:0000256" key="2">
    <source>
        <dbReference type="ARBA" id="ARBA00005513"/>
    </source>
</evidence>
<dbReference type="SUPFAM" id="SSF81573">
    <property type="entry name" value="F1F0 ATP synthase subunit B, membrane domain"/>
    <property type="match status" value="1"/>
</dbReference>
<gene>
    <name evidence="14" type="primary">atpF</name>
    <name evidence="17" type="ORF">SAMN04489714_1352</name>
</gene>
<dbReference type="InterPro" id="IPR050059">
    <property type="entry name" value="ATP_synthase_B_chain"/>
</dbReference>
<keyword evidence="6 14" id="KW-0812">Transmembrane</keyword>
<dbReference type="InterPro" id="IPR005864">
    <property type="entry name" value="ATP_synth_F0_bsu_bac"/>
</dbReference>
<evidence type="ECO:0000256" key="1">
    <source>
        <dbReference type="ARBA" id="ARBA00004162"/>
    </source>
</evidence>
<evidence type="ECO:0000256" key="5">
    <source>
        <dbReference type="ARBA" id="ARBA00022547"/>
    </source>
</evidence>
<evidence type="ECO:0000256" key="11">
    <source>
        <dbReference type="ARBA" id="ARBA00023310"/>
    </source>
</evidence>
<protein>
    <recommendedName>
        <fullName evidence="14">ATP synthase subunit b</fullName>
    </recommendedName>
    <alternativeName>
        <fullName evidence="14">ATP synthase F(0) sector subunit b</fullName>
    </alternativeName>
    <alternativeName>
        <fullName evidence="14">ATPase subunit I</fullName>
    </alternativeName>
    <alternativeName>
        <fullName evidence="14">F-type ATPase subunit b</fullName>
        <shortName evidence="14">F-ATPase subunit b</shortName>
    </alternativeName>
</protein>
<evidence type="ECO:0000256" key="3">
    <source>
        <dbReference type="ARBA" id="ARBA00022448"/>
    </source>
</evidence>
<name>A0ABY0V893_9ACTO</name>
<dbReference type="EMBL" id="LT629792">
    <property type="protein sequence ID" value="SDT97430.1"/>
    <property type="molecule type" value="Genomic_DNA"/>
</dbReference>
<proteinExistence type="inferred from homology"/>
<feature type="compositionally biased region" description="Basic and acidic residues" evidence="16">
    <location>
        <begin position="102"/>
        <end position="120"/>
    </location>
</feature>
<dbReference type="InterPro" id="IPR028987">
    <property type="entry name" value="ATP_synth_B-like_membr_sf"/>
</dbReference>
<evidence type="ECO:0000256" key="14">
    <source>
        <dbReference type="HAMAP-Rule" id="MF_01398"/>
    </source>
</evidence>
<comment type="similarity">
    <text evidence="2 14 15">Belongs to the ATPase B chain family.</text>
</comment>
<feature type="region of interest" description="Disordered" evidence="16">
    <location>
        <begin position="97"/>
        <end position="126"/>
    </location>
</feature>
<evidence type="ECO:0000256" key="13">
    <source>
        <dbReference type="ARBA" id="ARBA00025830"/>
    </source>
</evidence>
<dbReference type="Gene3D" id="6.10.250.1580">
    <property type="match status" value="1"/>
</dbReference>
<dbReference type="PANTHER" id="PTHR33445">
    <property type="entry name" value="ATP SYNTHASE SUBUNIT B', CHLOROPLASTIC"/>
    <property type="match status" value="1"/>
</dbReference>
<evidence type="ECO:0000256" key="9">
    <source>
        <dbReference type="ARBA" id="ARBA00023065"/>
    </source>
</evidence>
<dbReference type="HAMAP" id="MF_01398">
    <property type="entry name" value="ATP_synth_b_bprime"/>
    <property type="match status" value="1"/>
</dbReference>
<keyword evidence="3 14" id="KW-0813">Transport</keyword>
<evidence type="ECO:0000256" key="7">
    <source>
        <dbReference type="ARBA" id="ARBA00022781"/>
    </source>
</evidence>
<evidence type="ECO:0000313" key="17">
    <source>
        <dbReference type="EMBL" id="SDT97430.1"/>
    </source>
</evidence>
<organism evidence="17 18">
    <name type="scientific">Schaalia radingae</name>
    <dbReference type="NCBI Taxonomy" id="131110"/>
    <lineage>
        <taxon>Bacteria</taxon>
        <taxon>Bacillati</taxon>
        <taxon>Actinomycetota</taxon>
        <taxon>Actinomycetes</taxon>
        <taxon>Actinomycetales</taxon>
        <taxon>Actinomycetaceae</taxon>
        <taxon>Schaalia</taxon>
    </lineage>
</organism>
<keyword evidence="4 14" id="KW-1003">Cell membrane</keyword>
<keyword evidence="5 14" id="KW-0138">CF(0)</keyword>